<keyword evidence="3 11" id="KW-1134">Transmembrane beta strand</keyword>
<evidence type="ECO:0000256" key="4">
    <source>
        <dbReference type="ARBA" id="ARBA00022496"/>
    </source>
</evidence>
<dbReference type="Pfam" id="PF00593">
    <property type="entry name" value="TonB_dep_Rec_b-barrel"/>
    <property type="match status" value="1"/>
</dbReference>
<dbReference type="InterPro" id="IPR039426">
    <property type="entry name" value="TonB-dep_rcpt-like"/>
</dbReference>
<evidence type="ECO:0000256" key="9">
    <source>
        <dbReference type="ARBA" id="ARBA00023136"/>
    </source>
</evidence>
<dbReference type="EMBL" id="ARYJ01000004">
    <property type="protein sequence ID" value="KCZ89143.1"/>
    <property type="molecule type" value="Genomic_DNA"/>
</dbReference>
<keyword evidence="2 11" id="KW-0813">Transport</keyword>
<keyword evidence="10 11" id="KW-0998">Cell outer membrane</keyword>
<keyword evidence="7" id="KW-0406">Ion transport</keyword>
<evidence type="ECO:0000256" key="8">
    <source>
        <dbReference type="ARBA" id="ARBA00023077"/>
    </source>
</evidence>
<evidence type="ECO:0000256" key="5">
    <source>
        <dbReference type="ARBA" id="ARBA00022692"/>
    </source>
</evidence>
<evidence type="ECO:0000256" key="11">
    <source>
        <dbReference type="PROSITE-ProRule" id="PRU01360"/>
    </source>
</evidence>
<gene>
    <name evidence="17" type="ORF">HJA_07597</name>
</gene>
<dbReference type="STRING" id="1280952.HJA_07597"/>
<evidence type="ECO:0000256" key="14">
    <source>
        <dbReference type="SAM" id="SignalP"/>
    </source>
</evidence>
<evidence type="ECO:0000256" key="12">
    <source>
        <dbReference type="RuleBase" id="RU003357"/>
    </source>
</evidence>
<evidence type="ECO:0000256" key="10">
    <source>
        <dbReference type="ARBA" id="ARBA00023237"/>
    </source>
</evidence>
<evidence type="ECO:0000256" key="3">
    <source>
        <dbReference type="ARBA" id="ARBA00022452"/>
    </source>
</evidence>
<feature type="region of interest" description="Disordered" evidence="13">
    <location>
        <begin position="582"/>
        <end position="618"/>
    </location>
</feature>
<keyword evidence="4" id="KW-0410">Iron transport</keyword>
<dbReference type="Proteomes" id="UP000024816">
    <property type="component" value="Unassembled WGS sequence"/>
</dbReference>
<dbReference type="AlphaFoldDB" id="A0A059FF71"/>
<dbReference type="PANTHER" id="PTHR32552">
    <property type="entry name" value="FERRICHROME IRON RECEPTOR-RELATED"/>
    <property type="match status" value="1"/>
</dbReference>
<dbReference type="GO" id="GO:0009279">
    <property type="term" value="C:cell outer membrane"/>
    <property type="evidence" value="ECO:0007669"/>
    <property type="project" value="UniProtKB-SubCell"/>
</dbReference>
<evidence type="ECO:0000313" key="17">
    <source>
        <dbReference type="EMBL" id="KCZ89143.1"/>
    </source>
</evidence>
<comment type="similarity">
    <text evidence="11 12">Belongs to the TonB-dependent receptor family.</text>
</comment>
<evidence type="ECO:0000256" key="13">
    <source>
        <dbReference type="SAM" id="MobiDB-lite"/>
    </source>
</evidence>
<organism evidence="17 18">
    <name type="scientific">Hyphomonas jannaschiana VP2</name>
    <dbReference type="NCBI Taxonomy" id="1280952"/>
    <lineage>
        <taxon>Bacteria</taxon>
        <taxon>Pseudomonadati</taxon>
        <taxon>Pseudomonadota</taxon>
        <taxon>Alphaproteobacteria</taxon>
        <taxon>Hyphomonadales</taxon>
        <taxon>Hyphomonadaceae</taxon>
        <taxon>Hyphomonas</taxon>
    </lineage>
</organism>
<evidence type="ECO:0000259" key="15">
    <source>
        <dbReference type="Pfam" id="PF00593"/>
    </source>
</evidence>
<comment type="caution">
    <text evidence="17">The sequence shown here is derived from an EMBL/GenBank/DDBJ whole genome shotgun (WGS) entry which is preliminary data.</text>
</comment>
<evidence type="ECO:0000256" key="2">
    <source>
        <dbReference type="ARBA" id="ARBA00022448"/>
    </source>
</evidence>
<feature type="chain" id="PRO_5001578030" evidence="14">
    <location>
        <begin position="30"/>
        <end position="964"/>
    </location>
</feature>
<keyword evidence="5 11" id="KW-0812">Transmembrane</keyword>
<dbReference type="PANTHER" id="PTHR32552:SF81">
    <property type="entry name" value="TONB-DEPENDENT OUTER MEMBRANE RECEPTOR"/>
    <property type="match status" value="1"/>
</dbReference>
<keyword evidence="6" id="KW-0408">Iron</keyword>
<dbReference type="InterPro" id="IPR012910">
    <property type="entry name" value="Plug_dom"/>
</dbReference>
<comment type="subcellular location">
    <subcellularLocation>
        <location evidence="1 11">Cell outer membrane</location>
        <topology evidence="1 11">Multi-pass membrane protein</topology>
    </subcellularLocation>
</comment>
<evidence type="ECO:0000313" key="18">
    <source>
        <dbReference type="Proteomes" id="UP000024816"/>
    </source>
</evidence>
<feature type="domain" description="TonB-dependent receptor-like beta-barrel" evidence="15">
    <location>
        <begin position="427"/>
        <end position="926"/>
    </location>
</feature>
<dbReference type="PATRIC" id="fig|1280952.3.peg.1507"/>
<keyword evidence="8 12" id="KW-0798">TonB box</keyword>
<keyword evidence="9 11" id="KW-0472">Membrane</keyword>
<evidence type="ECO:0000259" key="16">
    <source>
        <dbReference type="Pfam" id="PF07715"/>
    </source>
</evidence>
<dbReference type="PROSITE" id="PS52016">
    <property type="entry name" value="TONB_DEPENDENT_REC_3"/>
    <property type="match status" value="1"/>
</dbReference>
<keyword evidence="18" id="KW-1185">Reference proteome</keyword>
<dbReference type="Pfam" id="PF07715">
    <property type="entry name" value="Plug"/>
    <property type="match status" value="1"/>
</dbReference>
<proteinExistence type="inferred from homology"/>
<evidence type="ECO:0000256" key="7">
    <source>
        <dbReference type="ARBA" id="ARBA00023065"/>
    </source>
</evidence>
<reference evidence="17 18" key="1">
    <citation type="journal article" date="2014" name="Antonie Van Leeuwenhoek">
        <title>Hyphomonas beringensis sp. nov. and Hyphomonas chukchiensis sp. nov., isolated from surface seawater of the Bering Sea and Chukchi Sea.</title>
        <authorList>
            <person name="Li C."/>
            <person name="Lai Q."/>
            <person name="Li G."/>
            <person name="Dong C."/>
            <person name="Wang J."/>
            <person name="Liao Y."/>
            <person name="Shao Z."/>
        </authorList>
    </citation>
    <scope>NUCLEOTIDE SEQUENCE [LARGE SCALE GENOMIC DNA]</scope>
    <source>
        <strain evidence="17 18">VP2</strain>
    </source>
</reference>
<dbReference type="InterPro" id="IPR000531">
    <property type="entry name" value="Beta-barrel_TonB"/>
</dbReference>
<dbReference type="Gene3D" id="2.40.170.20">
    <property type="entry name" value="TonB-dependent receptor, beta-barrel domain"/>
    <property type="match status" value="3"/>
</dbReference>
<accession>A0A059FF71</accession>
<dbReference type="eggNOG" id="COG1629">
    <property type="taxonomic scope" value="Bacteria"/>
</dbReference>
<keyword evidence="17" id="KW-0675">Receptor</keyword>
<protein>
    <submittedName>
        <fullName evidence="17">TonB-dependent receptor</fullName>
    </submittedName>
</protein>
<feature type="domain" description="TonB-dependent receptor plug" evidence="16">
    <location>
        <begin position="53"/>
        <end position="160"/>
    </location>
</feature>
<evidence type="ECO:0000256" key="1">
    <source>
        <dbReference type="ARBA" id="ARBA00004571"/>
    </source>
</evidence>
<sequence>MTKYRDSKCVWLAGASVLAMGLLAPAAVAQEEGESTRTLSTVTVTTQKVEESIQDVPIAVSAFDEEALERLQLTGGPDLVKSIPNVTFTKGNFSGFNFKIRGIGVDSVAQSGDAGVGVHQNDVPLTANRLFEAEFYDVERVEVLRGPQGTLYGRNATGGVFNLITAKPVLGEFQADAELTYGNENTFKAKGMVNLPLGDKAALRLAGSLLQRDGYVKNSVTGNDIDDRDLSSFRATFAVEPTDNLRGWVSYEHFEEDDSRLRAGKQLCKKDPGFDTFAGIPVSAFDQLITSLGCQDAPLSQSNDRVNSQATLGGGLAITAGLLNGDAFTDPVNPDLRTIESAFDPIYKADQDLITWKGEWNVTDSLLFTYLGSHNESSVQSIEDYNKIAPTIAFNETAGPFAAVPALYSILFPGGVVSDPELGVSNLFRTFDQSGGGSDQDTHEIRLQSDFDGPINFNLGAIKVDFEAIDPYDSTAGYYVLSNSLTALTQLNNAAGGAFFGGNVPLDSGSTDNLGLFNGTLNGDGGEYFRSLSPYRLDSTAIFGEVYYQATDNLKFTLGLRNTIDKKEQDVIPTFLFTPQAPGADPLQPSPIVGADPDDGGDGSLNTEDKETTGRFGVDWSPDLGFTDETLIYGVYSKGYKGGGINPPQPAGANLFSQTFDPEFVNSIEIGTKNTLGGGVAQLNLTGFHYDYEGYQITQIINRSSVNTNIDAKIKGLEVEFLWTPAENWLLTANLGILDTEIQDAYGIDVLDRANGRSDLVVLKNAASFANCVVSAQGYATILGAIQGGLLNPGDTRGICTGAFSGSEAAFGLDGVTVTYTDSNGNLQTANALEPFEGDAKSLDGNNLPGAPDTTLNLAAEYTFPALGNSNWDMTIRSDYYYQADSVSRIWNTQRDQLDSWSNVNLSILFNNEENGWGVEVFAKNLTDEEVITGNYLTDDSSGLFTNVFLTEPALYGVTVKKSW</sequence>
<feature type="signal peptide" evidence="14">
    <location>
        <begin position="1"/>
        <end position="29"/>
    </location>
</feature>
<dbReference type="OrthoDB" id="7313036at2"/>
<dbReference type="InterPro" id="IPR036942">
    <property type="entry name" value="Beta-barrel_TonB_sf"/>
</dbReference>
<name>A0A059FF71_9PROT</name>
<dbReference type="RefSeq" id="WP_035580360.1">
    <property type="nucleotide sequence ID" value="NZ_ARYJ01000004.1"/>
</dbReference>
<dbReference type="SUPFAM" id="SSF56935">
    <property type="entry name" value="Porins"/>
    <property type="match status" value="1"/>
</dbReference>
<evidence type="ECO:0000256" key="6">
    <source>
        <dbReference type="ARBA" id="ARBA00023004"/>
    </source>
</evidence>
<keyword evidence="14" id="KW-0732">Signal</keyword>
<dbReference type="GO" id="GO:0006826">
    <property type="term" value="P:iron ion transport"/>
    <property type="evidence" value="ECO:0007669"/>
    <property type="project" value="UniProtKB-KW"/>
</dbReference>